<gene>
    <name evidence="3" type="ORF">WJX81_004908</name>
</gene>
<evidence type="ECO:0000313" key="3">
    <source>
        <dbReference type="EMBL" id="KAK9843751.1"/>
    </source>
</evidence>
<organism evidence="3 4">
    <name type="scientific">Elliptochloris bilobata</name>
    <dbReference type="NCBI Taxonomy" id="381761"/>
    <lineage>
        <taxon>Eukaryota</taxon>
        <taxon>Viridiplantae</taxon>
        <taxon>Chlorophyta</taxon>
        <taxon>core chlorophytes</taxon>
        <taxon>Trebouxiophyceae</taxon>
        <taxon>Trebouxiophyceae incertae sedis</taxon>
        <taxon>Elliptochloris clade</taxon>
        <taxon>Elliptochloris</taxon>
    </lineage>
</organism>
<dbReference type="EMBL" id="JALJOU010000005">
    <property type="protein sequence ID" value="KAK9843751.1"/>
    <property type="molecule type" value="Genomic_DNA"/>
</dbReference>
<proteinExistence type="predicted"/>
<keyword evidence="2" id="KW-0472">Membrane</keyword>
<feature type="compositionally biased region" description="Low complexity" evidence="1">
    <location>
        <begin position="95"/>
        <end position="108"/>
    </location>
</feature>
<feature type="transmembrane region" description="Helical" evidence="2">
    <location>
        <begin position="49"/>
        <end position="70"/>
    </location>
</feature>
<keyword evidence="2" id="KW-0812">Transmembrane</keyword>
<keyword evidence="2" id="KW-1133">Transmembrane helix</keyword>
<dbReference type="Proteomes" id="UP001445335">
    <property type="component" value="Unassembled WGS sequence"/>
</dbReference>
<protein>
    <submittedName>
        <fullName evidence="3">Uncharacterized protein</fullName>
    </submittedName>
</protein>
<dbReference type="AlphaFoldDB" id="A0AAW1SCB5"/>
<name>A0AAW1SCB5_9CHLO</name>
<evidence type="ECO:0000256" key="2">
    <source>
        <dbReference type="SAM" id="Phobius"/>
    </source>
</evidence>
<evidence type="ECO:0000313" key="4">
    <source>
        <dbReference type="Proteomes" id="UP001445335"/>
    </source>
</evidence>
<feature type="region of interest" description="Disordered" evidence="1">
    <location>
        <begin position="84"/>
        <end position="150"/>
    </location>
</feature>
<evidence type="ECO:0000256" key="1">
    <source>
        <dbReference type="SAM" id="MobiDB-lite"/>
    </source>
</evidence>
<sequence>MNTPSDQSTSALQGAAPPPQQNCACSNCGTVFCGAQNSGMLNGVSLTHLIGITVLVISVAIFLGCARACFLNLRFRHIARTASGLPGRDSEAGARRAAPPVPVALARPSPKEPQPLRVLIINPDDEERRKSLQGAESSRLAARVSLRPPT</sequence>
<reference evidence="3 4" key="1">
    <citation type="journal article" date="2024" name="Nat. Commun.">
        <title>Phylogenomics reveals the evolutionary origins of lichenization in chlorophyte algae.</title>
        <authorList>
            <person name="Puginier C."/>
            <person name="Libourel C."/>
            <person name="Otte J."/>
            <person name="Skaloud P."/>
            <person name="Haon M."/>
            <person name="Grisel S."/>
            <person name="Petersen M."/>
            <person name="Berrin J.G."/>
            <person name="Delaux P.M."/>
            <person name="Dal Grande F."/>
            <person name="Keller J."/>
        </authorList>
    </citation>
    <scope>NUCLEOTIDE SEQUENCE [LARGE SCALE GENOMIC DNA]</scope>
    <source>
        <strain evidence="3 4">SAG 245.80</strain>
    </source>
</reference>
<keyword evidence="4" id="KW-1185">Reference proteome</keyword>
<accession>A0AAW1SCB5</accession>
<comment type="caution">
    <text evidence="3">The sequence shown here is derived from an EMBL/GenBank/DDBJ whole genome shotgun (WGS) entry which is preliminary data.</text>
</comment>